<sequence>MQTSYISTAALRNAPRASIIQLQQELTDRTTEVATSRHADVGLALGRSAGRTVSTRMDLALLETLITANGSATARLSQTQDALADLETTASEMLAALVALPPGNASATTLTTQATTSLDRMADRLNASDGGSYLFGGLNTTEQPFSRYADGPEAAVEAAFLARFGVAVDDPAASAITPADMADFLANEYADLFDDPAWGASWSAASSDNIVSRIAPSERVVTSTNANEQAIRSLAMGFTMVAGLSFSTLNQATRDEIVRQARLVLGTAITEVVALKGQLGFSENAIAKANNRMMLATDILEQKIAADEGADPAEAKVRIDLLTTQIEISYALTNQLSRLSILNYA</sequence>
<dbReference type="Pfam" id="PF00669">
    <property type="entry name" value="Flagellin_N"/>
    <property type="match status" value="1"/>
</dbReference>
<dbReference type="AlphaFoldDB" id="A0A934IV95"/>
<keyword evidence="2 3" id="KW-0975">Bacterial flagellum</keyword>
<evidence type="ECO:0000256" key="1">
    <source>
        <dbReference type="ARBA" id="ARBA00005709"/>
    </source>
</evidence>
<dbReference type="InterPro" id="IPR046358">
    <property type="entry name" value="Flagellin_C"/>
</dbReference>
<evidence type="ECO:0000256" key="3">
    <source>
        <dbReference type="RuleBase" id="RU362073"/>
    </source>
</evidence>
<dbReference type="GO" id="GO:0005198">
    <property type="term" value="F:structural molecule activity"/>
    <property type="evidence" value="ECO:0007669"/>
    <property type="project" value="UniProtKB-UniRule"/>
</dbReference>
<protein>
    <recommendedName>
        <fullName evidence="3">Flagellin</fullName>
    </recommendedName>
</protein>
<keyword evidence="3" id="KW-0964">Secreted</keyword>
<dbReference type="InterPro" id="IPR001029">
    <property type="entry name" value="Flagellin_N"/>
</dbReference>
<dbReference type="EMBL" id="JAEKJA010000034">
    <property type="protein sequence ID" value="MBJ3778665.1"/>
    <property type="molecule type" value="Genomic_DNA"/>
</dbReference>
<comment type="caution">
    <text evidence="6">The sequence shown here is derived from an EMBL/GenBank/DDBJ whole genome shotgun (WGS) entry which is preliminary data.</text>
</comment>
<accession>A0A934IV95</accession>
<dbReference type="NCBIfam" id="NF004669">
    <property type="entry name" value="PRK06008.1"/>
    <property type="match status" value="1"/>
</dbReference>
<dbReference type="GO" id="GO:0005576">
    <property type="term" value="C:extracellular region"/>
    <property type="evidence" value="ECO:0007669"/>
    <property type="project" value="UniProtKB-SubCell"/>
</dbReference>
<dbReference type="Pfam" id="PF00700">
    <property type="entry name" value="Flagellin_C"/>
    <property type="match status" value="1"/>
</dbReference>
<dbReference type="RefSeq" id="WP_198884569.1">
    <property type="nucleotide sequence ID" value="NZ_JAEKJA010000034.1"/>
</dbReference>
<feature type="domain" description="Flagellin C-terminal" evidence="5">
    <location>
        <begin position="265"/>
        <end position="344"/>
    </location>
</feature>
<proteinExistence type="inferred from homology"/>
<keyword evidence="6" id="KW-0966">Cell projection</keyword>
<organism evidence="6 7">
    <name type="scientific">Acuticoccus mangrovi</name>
    <dbReference type="NCBI Taxonomy" id="2796142"/>
    <lineage>
        <taxon>Bacteria</taxon>
        <taxon>Pseudomonadati</taxon>
        <taxon>Pseudomonadota</taxon>
        <taxon>Alphaproteobacteria</taxon>
        <taxon>Hyphomicrobiales</taxon>
        <taxon>Amorphaceae</taxon>
        <taxon>Acuticoccus</taxon>
    </lineage>
</organism>
<evidence type="ECO:0000259" key="5">
    <source>
        <dbReference type="Pfam" id="PF00700"/>
    </source>
</evidence>
<keyword evidence="6" id="KW-0969">Cilium</keyword>
<reference evidence="6" key="1">
    <citation type="submission" date="2020-12" db="EMBL/GenBank/DDBJ databases">
        <title>Bacterial taxonomy.</title>
        <authorList>
            <person name="Pan X."/>
        </authorList>
    </citation>
    <scope>NUCLEOTIDE SEQUENCE</scope>
    <source>
        <strain evidence="6">B2012</strain>
    </source>
</reference>
<dbReference type="Proteomes" id="UP000609531">
    <property type="component" value="Unassembled WGS sequence"/>
</dbReference>
<comment type="similarity">
    <text evidence="1 3">Belongs to the bacterial flagellin family.</text>
</comment>
<feature type="domain" description="Flagellin N-terminal" evidence="4">
    <location>
        <begin position="6"/>
        <end position="140"/>
    </location>
</feature>
<name>A0A934IV95_9HYPH</name>
<keyword evidence="7" id="KW-1185">Reference proteome</keyword>
<evidence type="ECO:0000256" key="2">
    <source>
        <dbReference type="ARBA" id="ARBA00023143"/>
    </source>
</evidence>
<evidence type="ECO:0000259" key="4">
    <source>
        <dbReference type="Pfam" id="PF00669"/>
    </source>
</evidence>
<evidence type="ECO:0000313" key="7">
    <source>
        <dbReference type="Proteomes" id="UP000609531"/>
    </source>
</evidence>
<gene>
    <name evidence="6" type="ORF">JCR33_23395</name>
</gene>
<keyword evidence="6" id="KW-0282">Flagellum</keyword>
<dbReference type="GO" id="GO:0009288">
    <property type="term" value="C:bacterial-type flagellum"/>
    <property type="evidence" value="ECO:0007669"/>
    <property type="project" value="UniProtKB-SubCell"/>
</dbReference>
<dbReference type="SUPFAM" id="SSF64518">
    <property type="entry name" value="Phase 1 flagellin"/>
    <property type="match status" value="1"/>
</dbReference>
<evidence type="ECO:0000313" key="6">
    <source>
        <dbReference type="EMBL" id="MBJ3778665.1"/>
    </source>
</evidence>
<comment type="function">
    <text evidence="3">Flagellin is the subunit protein which polymerizes to form the filaments of bacterial flagella.</text>
</comment>
<comment type="subcellular location">
    <subcellularLocation>
        <location evidence="3">Secreted</location>
    </subcellularLocation>
    <subcellularLocation>
        <location evidence="3">Bacterial flagellum</location>
    </subcellularLocation>
</comment>